<dbReference type="Proteomes" id="UP000681425">
    <property type="component" value="Chromosome"/>
</dbReference>
<dbReference type="InterPro" id="IPR028250">
    <property type="entry name" value="DsbDN"/>
</dbReference>
<dbReference type="EMBL" id="CP073910">
    <property type="protein sequence ID" value="QUT04661.1"/>
    <property type="molecule type" value="Genomic_DNA"/>
</dbReference>
<reference evidence="4" key="1">
    <citation type="submission" date="2021-04" db="EMBL/GenBank/DDBJ databases">
        <title>Isolation of p-tert-butylphenol degrading bacteria Sphingobium phenoxybenzoativorans Tas13 from active sludge.</title>
        <authorList>
            <person name="Li Y."/>
        </authorList>
    </citation>
    <scope>NUCLEOTIDE SEQUENCE</scope>
    <source>
        <strain evidence="4">Tas13</strain>
    </source>
</reference>
<evidence type="ECO:0000313" key="5">
    <source>
        <dbReference type="Proteomes" id="UP000681425"/>
    </source>
</evidence>
<evidence type="ECO:0000259" key="3">
    <source>
        <dbReference type="PROSITE" id="PS51352"/>
    </source>
</evidence>
<dbReference type="GO" id="GO:0045454">
    <property type="term" value="P:cell redox homeostasis"/>
    <property type="evidence" value="ECO:0007669"/>
    <property type="project" value="TreeGrafter"/>
</dbReference>
<dbReference type="SUPFAM" id="SSF52833">
    <property type="entry name" value="Thioredoxin-like"/>
    <property type="match status" value="1"/>
</dbReference>
<dbReference type="Pfam" id="PF13899">
    <property type="entry name" value="Thioredoxin_7"/>
    <property type="match status" value="1"/>
</dbReference>
<keyword evidence="1" id="KW-0472">Membrane</keyword>
<feature type="transmembrane region" description="Helical" evidence="1">
    <location>
        <begin position="296"/>
        <end position="320"/>
    </location>
</feature>
<feature type="transmembrane region" description="Helical" evidence="1">
    <location>
        <begin position="516"/>
        <end position="536"/>
    </location>
</feature>
<dbReference type="RefSeq" id="WP_212608440.1">
    <property type="nucleotide sequence ID" value="NZ_CP073910.1"/>
</dbReference>
<dbReference type="CDD" id="cd02953">
    <property type="entry name" value="DsbDgamma"/>
    <property type="match status" value="1"/>
</dbReference>
<keyword evidence="1" id="KW-0812">Transmembrane</keyword>
<dbReference type="PANTHER" id="PTHR32234:SF3">
    <property type="entry name" value="SUPPRESSION OF COPPER SENSITIVITY PROTEIN"/>
    <property type="match status" value="1"/>
</dbReference>
<dbReference type="PROSITE" id="PS51352">
    <property type="entry name" value="THIOREDOXIN_2"/>
    <property type="match status" value="1"/>
</dbReference>
<protein>
    <submittedName>
        <fullName evidence="4">Thioredoxin family protein</fullName>
    </submittedName>
</protein>
<organism evidence="4 5">
    <name type="scientific">Sphingobium phenoxybenzoativorans</name>
    <dbReference type="NCBI Taxonomy" id="1592790"/>
    <lineage>
        <taxon>Bacteria</taxon>
        <taxon>Pseudomonadati</taxon>
        <taxon>Pseudomonadota</taxon>
        <taxon>Alphaproteobacteria</taxon>
        <taxon>Sphingomonadales</taxon>
        <taxon>Sphingomonadaceae</taxon>
        <taxon>Sphingobium</taxon>
    </lineage>
</organism>
<keyword evidence="5" id="KW-1185">Reference proteome</keyword>
<dbReference type="GO" id="GO:0015035">
    <property type="term" value="F:protein-disulfide reductase activity"/>
    <property type="evidence" value="ECO:0007669"/>
    <property type="project" value="TreeGrafter"/>
</dbReference>
<dbReference type="AlphaFoldDB" id="A0A975Q0I5"/>
<evidence type="ECO:0000256" key="2">
    <source>
        <dbReference type="SAM" id="SignalP"/>
    </source>
</evidence>
<feature type="domain" description="Thioredoxin" evidence="3">
    <location>
        <begin position="564"/>
        <end position="689"/>
    </location>
</feature>
<feature type="chain" id="PRO_5036941117" evidence="2">
    <location>
        <begin position="24"/>
        <end position="689"/>
    </location>
</feature>
<dbReference type="InterPro" id="IPR013766">
    <property type="entry name" value="Thioredoxin_domain"/>
</dbReference>
<proteinExistence type="predicted"/>
<evidence type="ECO:0000256" key="1">
    <source>
        <dbReference type="SAM" id="Phobius"/>
    </source>
</evidence>
<keyword evidence="2" id="KW-0732">Signal</keyword>
<evidence type="ECO:0000313" key="4">
    <source>
        <dbReference type="EMBL" id="QUT04661.1"/>
    </source>
</evidence>
<feature type="transmembrane region" description="Helical" evidence="1">
    <location>
        <begin position="420"/>
        <end position="444"/>
    </location>
</feature>
<accession>A0A975Q0I5</accession>
<feature type="transmembrane region" description="Helical" evidence="1">
    <location>
        <begin position="494"/>
        <end position="510"/>
    </location>
</feature>
<dbReference type="InterPro" id="IPR035671">
    <property type="entry name" value="DsbD_gamma"/>
</dbReference>
<feature type="transmembrane region" description="Helical" evidence="1">
    <location>
        <begin position="341"/>
        <end position="360"/>
    </location>
</feature>
<dbReference type="Gene3D" id="3.40.30.10">
    <property type="entry name" value="Glutaredoxin"/>
    <property type="match status" value="1"/>
</dbReference>
<feature type="signal peptide" evidence="2">
    <location>
        <begin position="1"/>
        <end position="23"/>
    </location>
</feature>
<dbReference type="PANTHER" id="PTHR32234">
    <property type="entry name" value="THIOL:DISULFIDE INTERCHANGE PROTEIN DSBD"/>
    <property type="match status" value="1"/>
</dbReference>
<feature type="transmembrane region" description="Helical" evidence="1">
    <location>
        <begin position="380"/>
        <end position="399"/>
    </location>
</feature>
<dbReference type="Pfam" id="PF11412">
    <property type="entry name" value="DsbD_N"/>
    <property type="match status" value="1"/>
</dbReference>
<keyword evidence="1" id="KW-1133">Transmembrane helix</keyword>
<dbReference type="InterPro" id="IPR036249">
    <property type="entry name" value="Thioredoxin-like_sf"/>
</dbReference>
<feature type="transmembrane region" description="Helical" evidence="1">
    <location>
        <begin position="548"/>
        <end position="568"/>
    </location>
</feature>
<dbReference type="KEGG" id="spph:KFK14_16670"/>
<name>A0A975Q0I5_9SPHN</name>
<sequence>MRIFHFLLMTMAALLLAPVQAVAQLPGAAGADHIAARLVAESDAPAPGSRVTLAFVMEPEPGWHGYWENPGDAGLGMTVKWTLPSGVSVGALRYPVPETLLISGLMNHVYEGRYAILTTLDIPASLKLGTKLPLRVRGDWLACTDQICVPAGADLALDLTVGDGAISPKMRAVFDGYRAHLPRPLGSQARFALANGKFRLAIPFPAAAQISQPWFFALTDGAFKYATPQRVTRNGDMLIVESDAAETALKEVKGVLRTGDHVGLSIDARPGAVPAAGTPVGGGQGATGGPGGLSTILFAFGGAILGGLILNIMPCVFPILSLKALSLAKAGGDAAGVKREAWAYAAGVIATCLALGAGLLALRAGGAAVGWAFQLQDPRVILLLLVLVTAIALNLAGLFELRAIGAGQGLAGKRGVAGAFWTGVLVAFVATPCTGPFMGAALGAALVLPVLAALAIFAGLGIGLALPFLLIALVPSIRAHMPKPGAWMGAFQRWLSIPMFVTALALAWLLGRQVGVSGMTIGLGAALATGLLLWLVGLRQHAGRTTAIVAPVLAALILVGGMVLLPPAGSASAAASSSTASIPFDEARLSQLRGEGKPVFLYFTADWCLTCKANEAAAIDRSEVAEAFAKAGVTMMVGDWTNADPAIGRFLESHGRSGVPLYLWYAPGKDAQVLPQVLTPATLTALVNG</sequence>
<gene>
    <name evidence="4" type="ORF">KFK14_16670</name>
</gene>
<feature type="transmembrane region" description="Helical" evidence="1">
    <location>
        <begin position="450"/>
        <end position="474"/>
    </location>
</feature>